<dbReference type="EMBL" id="HG805924">
    <property type="protein sequence ID" value="CDW54914.1"/>
    <property type="molecule type" value="Genomic_DNA"/>
</dbReference>
<reference evidence="1" key="1">
    <citation type="submission" date="2014-01" db="EMBL/GenBank/DDBJ databases">
        <authorList>
            <person name="Aslett M."/>
        </authorList>
    </citation>
    <scope>NUCLEOTIDE SEQUENCE</scope>
</reference>
<keyword evidence="2" id="KW-1185">Reference proteome</keyword>
<dbReference type="Proteomes" id="UP000030665">
    <property type="component" value="Unassembled WGS sequence"/>
</dbReference>
<accession>A0A077Z4Y3</accession>
<name>A0A077Z4Y3_TRITR</name>
<protein>
    <submittedName>
        <fullName evidence="1">Uncharacterized protein</fullName>
    </submittedName>
</protein>
<evidence type="ECO:0000313" key="2">
    <source>
        <dbReference type="Proteomes" id="UP000030665"/>
    </source>
</evidence>
<evidence type="ECO:0000313" key="1">
    <source>
        <dbReference type="EMBL" id="CDW54914.1"/>
    </source>
</evidence>
<gene>
    <name evidence="1" type="ORF">TTRE_0000318401</name>
</gene>
<dbReference type="AlphaFoldDB" id="A0A077Z4Y3"/>
<proteinExistence type="predicted"/>
<organism evidence="1 2">
    <name type="scientific">Trichuris trichiura</name>
    <name type="common">Whipworm</name>
    <name type="synonym">Trichocephalus trichiurus</name>
    <dbReference type="NCBI Taxonomy" id="36087"/>
    <lineage>
        <taxon>Eukaryota</taxon>
        <taxon>Metazoa</taxon>
        <taxon>Ecdysozoa</taxon>
        <taxon>Nematoda</taxon>
        <taxon>Enoplea</taxon>
        <taxon>Dorylaimia</taxon>
        <taxon>Trichinellida</taxon>
        <taxon>Trichuridae</taxon>
        <taxon>Trichuris</taxon>
    </lineage>
</organism>
<reference evidence="1" key="2">
    <citation type="submission" date="2014-03" db="EMBL/GenBank/DDBJ databases">
        <title>The whipworm genome and dual-species transcriptomics of an intimate host-pathogen interaction.</title>
        <authorList>
            <person name="Foth B.J."/>
            <person name="Tsai I.J."/>
            <person name="Reid A.J."/>
            <person name="Bancroft A.J."/>
            <person name="Nichol S."/>
            <person name="Tracey A."/>
            <person name="Holroyd N."/>
            <person name="Cotton J.A."/>
            <person name="Stanley E.J."/>
            <person name="Zarowiecki M."/>
            <person name="Liu J.Z."/>
            <person name="Huckvale T."/>
            <person name="Cooper P.J."/>
            <person name="Grencis R.K."/>
            <person name="Berriman M."/>
        </authorList>
    </citation>
    <scope>NUCLEOTIDE SEQUENCE [LARGE SCALE GENOMIC DNA]</scope>
</reference>
<sequence length="120" mass="13204">MASTSKRQARTRLESAPGELLVALWQWVSAKTMTDVTERPHGGANFKKGPKWCAPPEDDLSSSLSSFNIAQQGGAVTFQTNRRRQGTTNLSDGKNQFETFAILRLAMSTRTFIPDGEKVS</sequence>